<feature type="region of interest" description="Disordered" evidence="1">
    <location>
        <begin position="136"/>
        <end position="184"/>
    </location>
</feature>
<gene>
    <name evidence="2" type="ORF">EKPJFOCH_3281</name>
</gene>
<sequence>MSLTVSFPVMIHLKSTLAISAIMLTGLVAASPFPYASDHQPRQPRRTASVQIAPAVEAAATPAAVTAWADPPAKSQAPVEAPVVLAVADTAAPVTQDSAAPAAVVATPPVRHVSLQASAQKAEQARRRKIARAAAARERETATKQSLSTASGETQVASRATPSASQKIDPIGDILRGLGIGKEG</sequence>
<accession>A0ABQ4TN11</accession>
<organism evidence="2 3">
    <name type="scientific">Methylobacterium thuringiense</name>
    <dbReference type="NCBI Taxonomy" id="1003091"/>
    <lineage>
        <taxon>Bacteria</taxon>
        <taxon>Pseudomonadati</taxon>
        <taxon>Pseudomonadota</taxon>
        <taxon>Alphaproteobacteria</taxon>
        <taxon>Hyphomicrobiales</taxon>
        <taxon>Methylobacteriaceae</taxon>
        <taxon>Methylobacterium</taxon>
    </lineage>
</organism>
<feature type="compositionally biased region" description="Polar residues" evidence="1">
    <location>
        <begin position="146"/>
        <end position="166"/>
    </location>
</feature>
<evidence type="ECO:0000313" key="2">
    <source>
        <dbReference type="EMBL" id="GJE56773.1"/>
    </source>
</evidence>
<dbReference type="EMBL" id="BPRA01000015">
    <property type="protein sequence ID" value="GJE56773.1"/>
    <property type="molecule type" value="Genomic_DNA"/>
</dbReference>
<dbReference type="Proteomes" id="UP001055101">
    <property type="component" value="Unassembled WGS sequence"/>
</dbReference>
<reference evidence="2" key="1">
    <citation type="journal article" date="2021" name="Front. Microbiol.">
        <title>Comprehensive Comparative Genomics and Phenotyping of Methylobacterium Species.</title>
        <authorList>
            <person name="Alessa O."/>
            <person name="Ogura Y."/>
            <person name="Fujitani Y."/>
            <person name="Takami H."/>
            <person name="Hayashi T."/>
            <person name="Sahin N."/>
            <person name="Tani A."/>
        </authorList>
    </citation>
    <scope>NUCLEOTIDE SEQUENCE</scope>
    <source>
        <strain evidence="2">DSM 23674</strain>
    </source>
</reference>
<keyword evidence="3" id="KW-1185">Reference proteome</keyword>
<proteinExistence type="predicted"/>
<name>A0ABQ4TN11_9HYPH</name>
<evidence type="ECO:0000313" key="3">
    <source>
        <dbReference type="Proteomes" id="UP001055101"/>
    </source>
</evidence>
<reference evidence="2" key="2">
    <citation type="submission" date="2021-08" db="EMBL/GenBank/DDBJ databases">
        <authorList>
            <person name="Tani A."/>
            <person name="Ola A."/>
            <person name="Ogura Y."/>
            <person name="Katsura K."/>
            <person name="Hayashi T."/>
        </authorList>
    </citation>
    <scope>NUCLEOTIDE SEQUENCE</scope>
    <source>
        <strain evidence="2">DSM 23674</strain>
    </source>
</reference>
<comment type="caution">
    <text evidence="2">The sequence shown here is derived from an EMBL/GenBank/DDBJ whole genome shotgun (WGS) entry which is preliminary data.</text>
</comment>
<evidence type="ECO:0000256" key="1">
    <source>
        <dbReference type="SAM" id="MobiDB-lite"/>
    </source>
</evidence>
<dbReference type="RefSeq" id="WP_147816559.1">
    <property type="nucleotide sequence ID" value="NZ_BPRA01000015.1"/>
</dbReference>
<protein>
    <submittedName>
        <fullName evidence="2">Uncharacterized protein</fullName>
    </submittedName>
</protein>